<dbReference type="CDD" id="cd00165">
    <property type="entry name" value="S4"/>
    <property type="match status" value="1"/>
</dbReference>
<dbReference type="EMBL" id="JBHSUA010000018">
    <property type="protein sequence ID" value="MFC6397039.1"/>
    <property type="molecule type" value="Genomic_DNA"/>
</dbReference>
<keyword evidence="8" id="KW-1185">Reference proteome</keyword>
<dbReference type="PIRSF" id="PIRSF016821">
    <property type="entry name" value="HSP15"/>
    <property type="match status" value="1"/>
</dbReference>
<dbReference type="InterPro" id="IPR002942">
    <property type="entry name" value="S4_RNA-bd"/>
</dbReference>
<dbReference type="InterPro" id="IPR025708">
    <property type="entry name" value="HSP15"/>
</dbReference>
<proteinExistence type="inferred from homology"/>
<evidence type="ECO:0000256" key="2">
    <source>
        <dbReference type="ARBA" id="ARBA00022884"/>
    </source>
</evidence>
<reference evidence="8" key="1">
    <citation type="journal article" date="2019" name="Int. J. Syst. Evol. Microbiol.">
        <title>The Global Catalogue of Microorganisms (GCM) 10K type strain sequencing project: providing services to taxonomists for standard genome sequencing and annotation.</title>
        <authorList>
            <consortium name="The Broad Institute Genomics Platform"/>
            <consortium name="The Broad Institute Genome Sequencing Center for Infectious Disease"/>
            <person name="Wu L."/>
            <person name="Ma J."/>
        </authorList>
    </citation>
    <scope>NUCLEOTIDE SEQUENCE [LARGE SCALE GENOMIC DNA]</scope>
    <source>
        <strain evidence="8">CGMCC 1.15277</strain>
    </source>
</reference>
<feature type="domain" description="RNA-binding S4" evidence="6">
    <location>
        <begin position="3"/>
        <end position="67"/>
    </location>
</feature>
<evidence type="ECO:0000256" key="5">
    <source>
        <dbReference type="SAM" id="MobiDB-lite"/>
    </source>
</evidence>
<gene>
    <name evidence="7" type="ORF">ACFP57_08615</name>
</gene>
<dbReference type="InterPro" id="IPR036986">
    <property type="entry name" value="S4_RNA-bd_sf"/>
</dbReference>
<feature type="region of interest" description="Disordered" evidence="5">
    <location>
        <begin position="90"/>
        <end position="114"/>
    </location>
</feature>
<dbReference type="SMART" id="SM00363">
    <property type="entry name" value="S4"/>
    <property type="match status" value="1"/>
</dbReference>
<dbReference type="Gene3D" id="3.10.290.10">
    <property type="entry name" value="RNA-binding S4 domain"/>
    <property type="match status" value="1"/>
</dbReference>
<keyword evidence="2 4" id="KW-0694">RNA-binding</keyword>
<name>A0ABW1X2N1_9ACTN</name>
<dbReference type="Pfam" id="PF01479">
    <property type="entry name" value="S4"/>
    <property type="match status" value="1"/>
</dbReference>
<organism evidence="7 8">
    <name type="scientific">Luteococcus sanguinis</name>
    <dbReference type="NCBI Taxonomy" id="174038"/>
    <lineage>
        <taxon>Bacteria</taxon>
        <taxon>Bacillati</taxon>
        <taxon>Actinomycetota</taxon>
        <taxon>Actinomycetes</taxon>
        <taxon>Propionibacteriales</taxon>
        <taxon>Propionibacteriaceae</taxon>
        <taxon>Luteococcus</taxon>
    </lineage>
</organism>
<evidence type="ECO:0000256" key="4">
    <source>
        <dbReference type="PROSITE-ProRule" id="PRU00182"/>
    </source>
</evidence>
<comment type="similarity">
    <text evidence="1">Belongs to the HSP15 family.</text>
</comment>
<evidence type="ECO:0000313" key="7">
    <source>
        <dbReference type="EMBL" id="MFC6397039.1"/>
    </source>
</evidence>
<evidence type="ECO:0000313" key="8">
    <source>
        <dbReference type="Proteomes" id="UP001596266"/>
    </source>
</evidence>
<dbReference type="SUPFAM" id="SSF55174">
    <property type="entry name" value="Alpha-L RNA-binding motif"/>
    <property type="match status" value="1"/>
</dbReference>
<dbReference type="PROSITE" id="PS50889">
    <property type="entry name" value="S4"/>
    <property type="match status" value="1"/>
</dbReference>
<keyword evidence="3" id="KW-0238">DNA-binding</keyword>
<evidence type="ECO:0000259" key="6">
    <source>
        <dbReference type="SMART" id="SM00363"/>
    </source>
</evidence>
<evidence type="ECO:0000256" key="3">
    <source>
        <dbReference type="ARBA" id="ARBA00023125"/>
    </source>
</evidence>
<accession>A0ABW1X2N1</accession>
<sequence>MSTRLDAWLWAVRLFKTRSAANKAVVGGHVRLNGSPVKPAHVIVPGDVVTVREPGWERKYEVTQVIAKRVGPPVARTCYIDQSPPKPEYLLAGPLARRDRGAGRPTKKDRREIDRLIGFQTEL</sequence>
<dbReference type="Proteomes" id="UP001596266">
    <property type="component" value="Unassembled WGS sequence"/>
</dbReference>
<dbReference type="RefSeq" id="WP_343884763.1">
    <property type="nucleotide sequence ID" value="NZ_BAAAKI010000003.1"/>
</dbReference>
<evidence type="ECO:0000256" key="1">
    <source>
        <dbReference type="ARBA" id="ARBA00008396"/>
    </source>
</evidence>
<protein>
    <submittedName>
        <fullName evidence="7">RNA-binding S4 domain-containing protein</fullName>
    </submittedName>
</protein>
<comment type="caution">
    <text evidence="7">The sequence shown here is derived from an EMBL/GenBank/DDBJ whole genome shotgun (WGS) entry which is preliminary data.</text>
</comment>